<accession>A0A1T4LR07</accession>
<feature type="transmembrane region" description="Helical" evidence="5">
    <location>
        <begin position="189"/>
        <end position="210"/>
    </location>
</feature>
<evidence type="ECO:0000256" key="5">
    <source>
        <dbReference type="SAM" id="Phobius"/>
    </source>
</evidence>
<protein>
    <submittedName>
        <fullName evidence="6">H+/Cl-antiporter ClcA</fullName>
    </submittedName>
</protein>
<organism evidence="6 7">
    <name type="scientific">Trichlorobacter thiogenes</name>
    <dbReference type="NCBI Taxonomy" id="115783"/>
    <lineage>
        <taxon>Bacteria</taxon>
        <taxon>Pseudomonadati</taxon>
        <taxon>Thermodesulfobacteriota</taxon>
        <taxon>Desulfuromonadia</taxon>
        <taxon>Geobacterales</taxon>
        <taxon>Geobacteraceae</taxon>
        <taxon>Trichlorobacter</taxon>
    </lineage>
</organism>
<dbReference type="PANTHER" id="PTHR43427:SF12">
    <property type="entry name" value="CHLORIDE TRANSPORTER"/>
    <property type="match status" value="1"/>
</dbReference>
<dbReference type="AlphaFoldDB" id="A0A1T4LR07"/>
<dbReference type="GO" id="GO:0016020">
    <property type="term" value="C:membrane"/>
    <property type="evidence" value="ECO:0007669"/>
    <property type="project" value="UniProtKB-SubCell"/>
</dbReference>
<gene>
    <name evidence="6" type="ORF">SAMN02745119_01009</name>
</gene>
<feature type="transmembrane region" description="Helical" evidence="5">
    <location>
        <begin position="153"/>
        <end position="177"/>
    </location>
</feature>
<dbReference type="InterPro" id="IPR014743">
    <property type="entry name" value="Cl-channel_core"/>
</dbReference>
<feature type="transmembrane region" description="Helical" evidence="5">
    <location>
        <begin position="270"/>
        <end position="287"/>
    </location>
</feature>
<dbReference type="Proteomes" id="UP000190102">
    <property type="component" value="Unassembled WGS sequence"/>
</dbReference>
<dbReference type="PANTHER" id="PTHR43427">
    <property type="entry name" value="CHLORIDE CHANNEL PROTEIN CLC-E"/>
    <property type="match status" value="1"/>
</dbReference>
<reference evidence="7" key="1">
    <citation type="submission" date="2017-02" db="EMBL/GenBank/DDBJ databases">
        <authorList>
            <person name="Varghese N."/>
            <person name="Submissions S."/>
        </authorList>
    </citation>
    <scope>NUCLEOTIDE SEQUENCE [LARGE SCALE GENOMIC DNA]</scope>
    <source>
        <strain evidence="7">ATCC BAA-34</strain>
    </source>
</reference>
<evidence type="ECO:0000256" key="1">
    <source>
        <dbReference type="ARBA" id="ARBA00004141"/>
    </source>
</evidence>
<feature type="transmembrane region" description="Helical" evidence="5">
    <location>
        <begin position="230"/>
        <end position="250"/>
    </location>
</feature>
<dbReference type="PRINTS" id="PR00762">
    <property type="entry name" value="CLCHANNEL"/>
</dbReference>
<keyword evidence="2 5" id="KW-0812">Transmembrane</keyword>
<dbReference type="Gene3D" id="1.10.3080.10">
    <property type="entry name" value="Clc chloride channel"/>
    <property type="match status" value="1"/>
</dbReference>
<feature type="transmembrane region" description="Helical" evidence="5">
    <location>
        <begin position="357"/>
        <end position="377"/>
    </location>
</feature>
<feature type="transmembrane region" description="Helical" evidence="5">
    <location>
        <begin position="54"/>
        <end position="73"/>
    </location>
</feature>
<dbReference type="STRING" id="115783.SAMN02745119_01009"/>
<sequence length="467" mass="49682">MPFRWNPREHLSLGVYILKWICLATPVAAAVGSACALFLWLLDRSTQLRIETPWLLFLLPLAGAGISILYTKLGHVAEGGNNLLMDAIHGHEKVDSGIVVPRRMAPLILVATVVTHLFGGSAGREGTAVQMGGSIASTIGRWFRLSGTDMRTLLMAGIAAGFGGVFGTPLTGAVFAMEVLAVGRMSYDALIPCLIAAVIGDWASGAWGIHHAQYVISSAAASLGGTPLNWLLTLKVAVAAVAFGLVSALFAEMIHGINQFFKRTVDRPCLRPIIGGLLIIALVYLLGTRDYLGLGASSADPHTVTILSCFQPDGATPWSWWWKLLFTAVTLGSGFKGGEVTPLFFIGAALGNTLAHLMGAPVDLFAGLGFIAVFAGATNTPLACTLMGIELFGSQYTLYFTIACFLSYLLSGHSGIYLSQRIGTPKLNLAHLPLGASLRATRELRSGWGAYLLRRRSKADKPSDQNN</sequence>
<dbReference type="Pfam" id="PF00654">
    <property type="entry name" value="Voltage_CLC"/>
    <property type="match status" value="1"/>
</dbReference>
<keyword evidence="7" id="KW-1185">Reference proteome</keyword>
<evidence type="ECO:0000313" key="6">
    <source>
        <dbReference type="EMBL" id="SJZ56948.1"/>
    </source>
</evidence>
<dbReference type="InterPro" id="IPR001807">
    <property type="entry name" value="ClC"/>
</dbReference>
<dbReference type="PROSITE" id="PS51257">
    <property type="entry name" value="PROKAR_LIPOPROTEIN"/>
    <property type="match status" value="1"/>
</dbReference>
<keyword evidence="3 5" id="KW-1133">Transmembrane helix</keyword>
<dbReference type="OrthoDB" id="9767361at2"/>
<evidence type="ECO:0000313" key="7">
    <source>
        <dbReference type="Proteomes" id="UP000190102"/>
    </source>
</evidence>
<name>A0A1T4LR07_9BACT</name>
<dbReference type="SUPFAM" id="SSF81340">
    <property type="entry name" value="Clc chloride channel"/>
    <property type="match status" value="1"/>
</dbReference>
<evidence type="ECO:0000256" key="4">
    <source>
        <dbReference type="ARBA" id="ARBA00023136"/>
    </source>
</evidence>
<proteinExistence type="predicted"/>
<evidence type="ECO:0000256" key="3">
    <source>
        <dbReference type="ARBA" id="ARBA00022989"/>
    </source>
</evidence>
<dbReference type="InterPro" id="IPR050368">
    <property type="entry name" value="ClC-type_chloride_channel"/>
</dbReference>
<dbReference type="CDD" id="cd03682">
    <property type="entry name" value="ClC_sycA_like"/>
    <property type="match status" value="1"/>
</dbReference>
<dbReference type="RefSeq" id="WP_078789283.1">
    <property type="nucleotide sequence ID" value="NZ_FUWR01000003.1"/>
</dbReference>
<feature type="transmembrane region" description="Helical" evidence="5">
    <location>
        <begin position="320"/>
        <end position="345"/>
    </location>
</feature>
<comment type="subcellular location">
    <subcellularLocation>
        <location evidence="1">Membrane</location>
        <topology evidence="1">Multi-pass membrane protein</topology>
    </subcellularLocation>
</comment>
<keyword evidence="4 5" id="KW-0472">Membrane</keyword>
<evidence type="ECO:0000256" key="2">
    <source>
        <dbReference type="ARBA" id="ARBA00022692"/>
    </source>
</evidence>
<feature type="transmembrane region" description="Helical" evidence="5">
    <location>
        <begin position="17"/>
        <end position="42"/>
    </location>
</feature>
<feature type="transmembrane region" description="Helical" evidence="5">
    <location>
        <begin position="397"/>
        <end position="418"/>
    </location>
</feature>
<dbReference type="EMBL" id="FUWR01000003">
    <property type="protein sequence ID" value="SJZ56948.1"/>
    <property type="molecule type" value="Genomic_DNA"/>
</dbReference>
<dbReference type="GO" id="GO:0015108">
    <property type="term" value="F:chloride transmembrane transporter activity"/>
    <property type="evidence" value="ECO:0007669"/>
    <property type="project" value="InterPro"/>
</dbReference>